<feature type="region of interest" description="Disordered" evidence="2">
    <location>
        <begin position="34"/>
        <end position="82"/>
    </location>
</feature>
<comment type="caution">
    <text evidence="3">The sequence shown here is derived from an EMBL/GenBank/DDBJ whole genome shotgun (WGS) entry which is preliminary data.</text>
</comment>
<dbReference type="EMBL" id="JAIWOZ010000001">
    <property type="protein sequence ID" value="KAH6610220.1"/>
    <property type="molecule type" value="Genomic_DNA"/>
</dbReference>
<feature type="compositionally biased region" description="Basic and acidic residues" evidence="2">
    <location>
        <begin position="59"/>
        <end position="73"/>
    </location>
</feature>
<evidence type="ECO:0000313" key="3">
    <source>
        <dbReference type="EMBL" id="KAH6610220.1"/>
    </source>
</evidence>
<proteinExistence type="predicted"/>
<sequence>MVAAGETLIMETASDQLVMLVQASSALALSIDPKSGVQQPNATDLKRPAQQHPQCKVHMGIDSHRQRHPDTSREQSSGQSSNALAYSLSGDSLKPIMDLISDRIMWYRVRNDAIKARKKLLANQDQDHYRSSDYGSSKDLLMIQRQSFTNEIQRADKYIAEIDDKVPSALRPVLRDISKAWTKEQAASEEPVASKAAPANVQNTIKQEMEALIKREMAASKQSMKELLDSQVSKLKESLARETEEKLSSLRKTLRQEEEQRISSLKKALAQENEKRVAEARGSAARESANKIAELENSLAKESSKTAALDRKVADLEARLDKTASEQRRLLESLVDKSQLAQQLQLQSGPQGEKLGKLEARLRTLEGISPAIEDLAGRMRSHSELVTERARQQDESNTRLASLESTVAGFLAKGIDSIPTEVAEIKERVQHMSSNPKPVPVAPDNRVLEVVKPELAKITNSTRDMIKHIQDKLQPFLEHERHKTETLERQFGDMTLQVSELQKESAAARTEHSALKEKLADQSQAHAEKLSWLEGNVNDRINATMGEFRTNFEGVYMQLQVLNSWQTNFNTKGLYREIMGHINATLPDGTVMQIKNLRQRLEFAETRILACENNACNKRRKLAGGNSEAVNDHQVDA</sequence>
<evidence type="ECO:0000313" key="4">
    <source>
        <dbReference type="Proteomes" id="UP000827724"/>
    </source>
</evidence>
<dbReference type="Proteomes" id="UP000827724">
    <property type="component" value="Unassembled WGS sequence"/>
</dbReference>
<gene>
    <name evidence="3" type="ORF">Trco_000240</name>
</gene>
<reference evidence="3" key="1">
    <citation type="submission" date="2021-08" db="EMBL/GenBank/DDBJ databases">
        <title>Chromosome-Level Trichoderma cornu-damae using Hi-C Data.</title>
        <authorList>
            <person name="Kim C.S."/>
        </authorList>
    </citation>
    <scope>NUCLEOTIDE SEQUENCE</scope>
    <source>
        <strain evidence="3">KA19-0412C</strain>
    </source>
</reference>
<feature type="coiled-coil region" evidence="1">
    <location>
        <begin position="225"/>
        <end position="333"/>
    </location>
</feature>
<dbReference type="OrthoDB" id="4959284at2759"/>
<dbReference type="AlphaFoldDB" id="A0A9P8QPX6"/>
<organism evidence="3 4">
    <name type="scientific">Trichoderma cornu-damae</name>
    <dbReference type="NCBI Taxonomy" id="654480"/>
    <lineage>
        <taxon>Eukaryota</taxon>
        <taxon>Fungi</taxon>
        <taxon>Dikarya</taxon>
        <taxon>Ascomycota</taxon>
        <taxon>Pezizomycotina</taxon>
        <taxon>Sordariomycetes</taxon>
        <taxon>Hypocreomycetidae</taxon>
        <taxon>Hypocreales</taxon>
        <taxon>Hypocreaceae</taxon>
        <taxon>Trichoderma</taxon>
    </lineage>
</organism>
<evidence type="ECO:0000256" key="2">
    <source>
        <dbReference type="SAM" id="MobiDB-lite"/>
    </source>
</evidence>
<keyword evidence="4" id="KW-1185">Reference proteome</keyword>
<evidence type="ECO:0000256" key="1">
    <source>
        <dbReference type="SAM" id="Coils"/>
    </source>
</evidence>
<name>A0A9P8QPX6_9HYPO</name>
<accession>A0A9P8QPX6</accession>
<keyword evidence="1" id="KW-0175">Coiled coil</keyword>
<protein>
    <submittedName>
        <fullName evidence="3">Uncharacterized protein</fullName>
    </submittedName>
</protein>